<dbReference type="GO" id="GO:0001786">
    <property type="term" value="F:phosphatidylserine binding"/>
    <property type="evidence" value="ECO:0007669"/>
    <property type="project" value="TreeGrafter"/>
</dbReference>
<dbReference type="EMBL" id="JAIQCJ010000875">
    <property type="protein sequence ID" value="KAJ8794129.1"/>
    <property type="molecule type" value="Genomic_DNA"/>
</dbReference>
<dbReference type="AlphaFoldDB" id="A0AB34HRQ1"/>
<name>A0AB34HRQ1_ESCRO</name>
<dbReference type="GO" id="GO:0005544">
    <property type="term" value="F:calcium-dependent phospholipid binding"/>
    <property type="evidence" value="ECO:0007669"/>
    <property type="project" value="InterPro"/>
</dbReference>
<dbReference type="PANTHER" id="PTHR10502">
    <property type="entry name" value="ANNEXIN"/>
    <property type="match status" value="1"/>
</dbReference>
<keyword evidence="2" id="KW-1185">Reference proteome</keyword>
<dbReference type="GO" id="GO:0006909">
    <property type="term" value="P:phagocytosis"/>
    <property type="evidence" value="ECO:0007669"/>
    <property type="project" value="TreeGrafter"/>
</dbReference>
<evidence type="ECO:0000313" key="1">
    <source>
        <dbReference type="EMBL" id="KAJ8794129.1"/>
    </source>
</evidence>
<dbReference type="SUPFAM" id="SSF47874">
    <property type="entry name" value="Annexin"/>
    <property type="match status" value="1"/>
</dbReference>
<evidence type="ECO:0000313" key="2">
    <source>
        <dbReference type="Proteomes" id="UP001159641"/>
    </source>
</evidence>
<protein>
    <submittedName>
        <fullName evidence="1">Uncharacterized protein</fullName>
    </submittedName>
</protein>
<dbReference type="GO" id="GO:0005737">
    <property type="term" value="C:cytoplasm"/>
    <property type="evidence" value="ECO:0007669"/>
    <property type="project" value="TreeGrafter"/>
</dbReference>
<dbReference type="Proteomes" id="UP001159641">
    <property type="component" value="Unassembled WGS sequence"/>
</dbReference>
<comment type="caution">
    <text evidence="1">The sequence shown here is derived from an EMBL/GenBank/DDBJ whole genome shotgun (WGS) entry which is preliminary data.</text>
</comment>
<organism evidence="1 2">
    <name type="scientific">Eschrichtius robustus</name>
    <name type="common">California gray whale</name>
    <name type="synonym">Eschrichtius gibbosus</name>
    <dbReference type="NCBI Taxonomy" id="9764"/>
    <lineage>
        <taxon>Eukaryota</taxon>
        <taxon>Metazoa</taxon>
        <taxon>Chordata</taxon>
        <taxon>Craniata</taxon>
        <taxon>Vertebrata</taxon>
        <taxon>Euteleostomi</taxon>
        <taxon>Mammalia</taxon>
        <taxon>Eutheria</taxon>
        <taxon>Laurasiatheria</taxon>
        <taxon>Artiodactyla</taxon>
        <taxon>Whippomorpha</taxon>
        <taxon>Cetacea</taxon>
        <taxon>Mysticeti</taxon>
        <taxon>Eschrichtiidae</taxon>
        <taxon>Eschrichtius</taxon>
    </lineage>
</organism>
<sequence>MSNRWSSEKSICQEMSRDLGQGMLPVVECLKNTPAFCAEVLNKAMSGAETKDHTPIRILESCSKIDLLDQIGV</sequence>
<dbReference type="GO" id="GO:0005634">
    <property type="term" value="C:nucleus"/>
    <property type="evidence" value="ECO:0007669"/>
    <property type="project" value="TreeGrafter"/>
</dbReference>
<dbReference type="GO" id="GO:0005509">
    <property type="term" value="F:calcium ion binding"/>
    <property type="evidence" value="ECO:0007669"/>
    <property type="project" value="InterPro"/>
</dbReference>
<dbReference type="GO" id="GO:0005886">
    <property type="term" value="C:plasma membrane"/>
    <property type="evidence" value="ECO:0007669"/>
    <property type="project" value="TreeGrafter"/>
</dbReference>
<dbReference type="GO" id="GO:0012506">
    <property type="term" value="C:vesicle membrane"/>
    <property type="evidence" value="ECO:0007669"/>
    <property type="project" value="TreeGrafter"/>
</dbReference>
<gene>
    <name evidence="1" type="ORF">J1605_019043</name>
</gene>
<proteinExistence type="predicted"/>
<dbReference type="GO" id="GO:0032506">
    <property type="term" value="P:cytokinetic process"/>
    <property type="evidence" value="ECO:0007669"/>
    <property type="project" value="TreeGrafter"/>
</dbReference>
<dbReference type="Gene3D" id="1.10.220.10">
    <property type="entry name" value="Annexin"/>
    <property type="match status" value="1"/>
</dbReference>
<reference evidence="1 2" key="1">
    <citation type="submission" date="2022-11" db="EMBL/GenBank/DDBJ databases">
        <title>Whole genome sequence of Eschrichtius robustus ER-17-0199.</title>
        <authorList>
            <person name="Bruniche-Olsen A."/>
            <person name="Black A.N."/>
            <person name="Fields C.J."/>
            <person name="Walden K."/>
            <person name="Dewoody J.A."/>
        </authorList>
    </citation>
    <scope>NUCLEOTIDE SEQUENCE [LARGE SCALE GENOMIC DNA]</scope>
    <source>
        <strain evidence="1">ER-17-0199</strain>
        <tissue evidence="1">Blubber</tissue>
    </source>
</reference>
<dbReference type="PANTHER" id="PTHR10502:SF29">
    <property type="entry name" value="ANNEXIN A11"/>
    <property type="match status" value="1"/>
</dbReference>
<accession>A0AB34HRQ1</accession>
<dbReference type="InterPro" id="IPR037104">
    <property type="entry name" value="Annexin_sf"/>
</dbReference>